<dbReference type="PROSITE" id="PS00094">
    <property type="entry name" value="C5_MTASE_1"/>
    <property type="match status" value="1"/>
</dbReference>
<dbReference type="GO" id="GO:0099018">
    <property type="term" value="P:symbiont-mediated evasion of host restriction-modification system"/>
    <property type="evidence" value="ECO:0007669"/>
    <property type="project" value="UniProtKB-KW"/>
</dbReference>
<dbReference type="Pfam" id="PF00145">
    <property type="entry name" value="DNA_methylase"/>
    <property type="match status" value="1"/>
</dbReference>
<evidence type="ECO:0000256" key="8">
    <source>
        <dbReference type="RuleBase" id="RU000416"/>
    </source>
</evidence>
<dbReference type="PANTHER" id="PTHR46098:SF1">
    <property type="entry name" value="TRNA (CYTOSINE(38)-C(5))-METHYLTRANSFERASE"/>
    <property type="match status" value="1"/>
</dbReference>
<dbReference type="PANTHER" id="PTHR46098">
    <property type="entry name" value="TRNA (CYTOSINE(38)-C(5))-METHYLTRANSFERASE"/>
    <property type="match status" value="1"/>
</dbReference>
<dbReference type="NCBIfam" id="TIGR00675">
    <property type="entry name" value="dcm"/>
    <property type="match status" value="1"/>
</dbReference>
<dbReference type="EC" id="2.1.1.37" evidence="9"/>
<evidence type="ECO:0000256" key="4">
    <source>
        <dbReference type="ARBA" id="ARBA00022691"/>
    </source>
</evidence>
<dbReference type="InterPro" id="IPR050750">
    <property type="entry name" value="C5-MTase"/>
</dbReference>
<organism evidence="10">
    <name type="scientific">Myoviridae sp. ctaUM17</name>
    <dbReference type="NCBI Taxonomy" id="2825133"/>
    <lineage>
        <taxon>Viruses</taxon>
        <taxon>Duplodnaviria</taxon>
        <taxon>Heunggongvirae</taxon>
        <taxon>Uroviricota</taxon>
        <taxon>Caudoviricetes</taxon>
    </lineage>
</organism>
<evidence type="ECO:0000256" key="1">
    <source>
        <dbReference type="ARBA" id="ARBA00022603"/>
    </source>
</evidence>
<keyword evidence="2" id="KW-1090">Inhibition of host innate immune response by virus</keyword>
<evidence type="ECO:0000256" key="7">
    <source>
        <dbReference type="PROSITE-ProRule" id="PRU01016"/>
    </source>
</evidence>
<evidence type="ECO:0000313" key="10">
    <source>
        <dbReference type="EMBL" id="DAF86535.1"/>
    </source>
</evidence>
<keyword evidence="2" id="KW-0945">Host-virus interaction</keyword>
<dbReference type="PROSITE" id="PS51679">
    <property type="entry name" value="SAM_MT_C5"/>
    <property type="match status" value="1"/>
</dbReference>
<dbReference type="CDD" id="cd00315">
    <property type="entry name" value="Cyt_C5_DNA_methylase"/>
    <property type="match status" value="1"/>
</dbReference>
<evidence type="ECO:0000256" key="9">
    <source>
        <dbReference type="RuleBase" id="RU000417"/>
    </source>
</evidence>
<comment type="catalytic activity">
    <reaction evidence="9">
        <text>a 2'-deoxycytidine in DNA + S-adenosyl-L-methionine = a 5-methyl-2'-deoxycytidine in DNA + S-adenosyl-L-homocysteine + H(+)</text>
        <dbReference type="Rhea" id="RHEA:13681"/>
        <dbReference type="Rhea" id="RHEA-COMP:11369"/>
        <dbReference type="Rhea" id="RHEA-COMP:11370"/>
        <dbReference type="ChEBI" id="CHEBI:15378"/>
        <dbReference type="ChEBI" id="CHEBI:57856"/>
        <dbReference type="ChEBI" id="CHEBI:59789"/>
        <dbReference type="ChEBI" id="CHEBI:85452"/>
        <dbReference type="ChEBI" id="CHEBI:85454"/>
        <dbReference type="EC" id="2.1.1.37"/>
    </reaction>
</comment>
<comment type="similarity">
    <text evidence="7 8">Belongs to the class I-like SAM-binding methyltransferase superfamily. C5-methyltransferase family.</text>
</comment>
<keyword evidence="6" id="KW-1258">Restriction-modification system evasion by virus</keyword>
<evidence type="ECO:0000256" key="6">
    <source>
        <dbReference type="ARBA" id="ARBA00033479"/>
    </source>
</evidence>
<dbReference type="GO" id="GO:0052170">
    <property type="term" value="P:symbiont-mediated suppression of host innate immune response"/>
    <property type="evidence" value="ECO:0007669"/>
    <property type="project" value="UniProtKB-KW"/>
</dbReference>
<dbReference type="InterPro" id="IPR029063">
    <property type="entry name" value="SAM-dependent_MTases_sf"/>
</dbReference>
<reference evidence="10" key="1">
    <citation type="journal article" date="2021" name="Proc. Natl. Acad. Sci. U.S.A.">
        <title>A Catalog of Tens of Thousands of Viruses from Human Metagenomes Reveals Hidden Associations with Chronic Diseases.</title>
        <authorList>
            <person name="Tisza M.J."/>
            <person name="Buck C.B."/>
        </authorList>
    </citation>
    <scope>NUCLEOTIDE SEQUENCE</scope>
    <source>
        <strain evidence="10">CtaUM17</strain>
    </source>
</reference>
<dbReference type="PRINTS" id="PR00105">
    <property type="entry name" value="C5METTRFRASE"/>
</dbReference>
<keyword evidence="1 7" id="KW-0489">Methyltransferase</keyword>
<dbReference type="EMBL" id="BK015948">
    <property type="protein sequence ID" value="DAF86535.1"/>
    <property type="molecule type" value="Genomic_DNA"/>
</dbReference>
<proteinExistence type="inferred from homology"/>
<dbReference type="GO" id="GO:0003886">
    <property type="term" value="F:DNA (cytosine-5-)-methyltransferase activity"/>
    <property type="evidence" value="ECO:0007669"/>
    <property type="project" value="UniProtKB-EC"/>
</dbReference>
<evidence type="ECO:0000256" key="2">
    <source>
        <dbReference type="ARBA" id="ARBA00022632"/>
    </source>
</evidence>
<dbReference type="GO" id="GO:0032259">
    <property type="term" value="P:methylation"/>
    <property type="evidence" value="ECO:0007669"/>
    <property type="project" value="UniProtKB-KW"/>
</dbReference>
<accession>A0A8S5TWI6</accession>
<keyword evidence="5" id="KW-0899">Viral immunoevasion</keyword>
<keyword evidence="3 7" id="KW-0808">Transferase</keyword>
<sequence>MEYVGGTCVFSCDKNRNARLTYLANYSEEPSKNILKIKEEDIPTFDVLCGGFPCQPFSLAGKQRGFEDSRGTMFFEIARILKYHKPKVVFLENVDNLVRHDNGRTLEVIVNTLDELGYDVHYKVLAASDFGVAQIRKRVYIICFLKSLKISFQFPKPFSSDIALEDFLDSDVDEHYFVSRPDIVLYKPDLTERVHTTYRMGYIGNVGQGRRIYSTKGLSPTTVVSSRGPAGGTEAIYVNGRVRRLTPNEVRRILGFPENFSFPVSENHAYEQLGNSVAVVAFRTKCKIFSRHLQKPILKKKKDVLKGCKIPSKTSFSYCFFFGFRFPCSSTIRSFPVILC</sequence>
<protein>
    <recommendedName>
        <fullName evidence="9">Cytosine-specific methyltransferase</fullName>
        <ecNumber evidence="9">2.1.1.37</ecNumber>
    </recommendedName>
</protein>
<dbReference type="Gene3D" id="3.90.120.10">
    <property type="entry name" value="DNA Methylase, subunit A, domain 2"/>
    <property type="match status" value="1"/>
</dbReference>
<evidence type="ECO:0000256" key="5">
    <source>
        <dbReference type="ARBA" id="ARBA00023280"/>
    </source>
</evidence>
<feature type="active site" evidence="7">
    <location>
        <position position="54"/>
    </location>
</feature>
<dbReference type="SUPFAM" id="SSF53335">
    <property type="entry name" value="S-adenosyl-L-methionine-dependent methyltransferases"/>
    <property type="match status" value="1"/>
</dbReference>
<dbReference type="InterPro" id="IPR001525">
    <property type="entry name" value="C5_MeTfrase"/>
</dbReference>
<dbReference type="InterPro" id="IPR018117">
    <property type="entry name" value="C5_DNA_meth_AS"/>
</dbReference>
<name>A0A8S5TWI6_9CAUD</name>
<evidence type="ECO:0000256" key="3">
    <source>
        <dbReference type="ARBA" id="ARBA00022679"/>
    </source>
</evidence>
<dbReference type="Gene3D" id="3.40.50.150">
    <property type="entry name" value="Vaccinia Virus protein VP39"/>
    <property type="match status" value="1"/>
</dbReference>
<keyword evidence="4 7" id="KW-0949">S-adenosyl-L-methionine</keyword>